<gene>
    <name evidence="6" type="ORF">SAMN05421790_101302</name>
</gene>
<sequence length="71" mass="7972">MARVVIKEAKGPYTLQEGDKKKICMCGLSDNQPFCNGNHGKTKDEEEAHLYHYEGDSRKEVRIEETTGVTG</sequence>
<evidence type="ECO:0000256" key="2">
    <source>
        <dbReference type="ARBA" id="ARBA00022723"/>
    </source>
</evidence>
<dbReference type="OrthoDB" id="9795032at2"/>
<evidence type="ECO:0000256" key="1">
    <source>
        <dbReference type="ARBA" id="ARBA00022714"/>
    </source>
</evidence>
<dbReference type="GO" id="GO:0005737">
    <property type="term" value="C:cytoplasm"/>
    <property type="evidence" value="ECO:0007669"/>
    <property type="project" value="UniProtKB-ARBA"/>
</dbReference>
<keyword evidence="4" id="KW-0411">Iron-sulfur</keyword>
<dbReference type="InterPro" id="IPR018967">
    <property type="entry name" value="FeS-contain_CDGSH-typ"/>
</dbReference>
<organism evidence="6 7">
    <name type="scientific">Kroppenstedtia eburnea</name>
    <dbReference type="NCBI Taxonomy" id="714067"/>
    <lineage>
        <taxon>Bacteria</taxon>
        <taxon>Bacillati</taxon>
        <taxon>Bacillota</taxon>
        <taxon>Bacilli</taxon>
        <taxon>Bacillales</taxon>
        <taxon>Thermoactinomycetaceae</taxon>
        <taxon>Kroppenstedtia</taxon>
    </lineage>
</organism>
<dbReference type="Proteomes" id="UP000186795">
    <property type="component" value="Unassembled WGS sequence"/>
</dbReference>
<dbReference type="Gene3D" id="3.40.5.90">
    <property type="entry name" value="CDGSH iron-sulfur domain, mitoNEET-type"/>
    <property type="match status" value="1"/>
</dbReference>
<dbReference type="RefSeq" id="WP_009708654.1">
    <property type="nucleotide sequence ID" value="NZ_JBHTNW010000009.1"/>
</dbReference>
<feature type="domain" description="Iron-binding zinc finger CDGSH type" evidence="5">
    <location>
        <begin position="10"/>
        <end position="45"/>
    </location>
</feature>
<evidence type="ECO:0000259" key="5">
    <source>
        <dbReference type="SMART" id="SM00704"/>
    </source>
</evidence>
<dbReference type="AlphaFoldDB" id="A0A1N7IS74"/>
<proteinExistence type="predicted"/>
<accession>A0A1N7IS74</accession>
<evidence type="ECO:0000313" key="7">
    <source>
        <dbReference type="Proteomes" id="UP000186795"/>
    </source>
</evidence>
<name>A0A1N7IS74_9BACL</name>
<dbReference type="GO" id="GO:0051537">
    <property type="term" value="F:2 iron, 2 sulfur cluster binding"/>
    <property type="evidence" value="ECO:0007669"/>
    <property type="project" value="UniProtKB-KW"/>
</dbReference>
<keyword evidence="7" id="KW-1185">Reference proteome</keyword>
<evidence type="ECO:0000256" key="3">
    <source>
        <dbReference type="ARBA" id="ARBA00023004"/>
    </source>
</evidence>
<dbReference type="InterPro" id="IPR042216">
    <property type="entry name" value="MitoNEET_CISD"/>
</dbReference>
<reference evidence="7" key="1">
    <citation type="submission" date="2017-01" db="EMBL/GenBank/DDBJ databases">
        <authorList>
            <person name="Varghese N."/>
            <person name="Submissions S."/>
        </authorList>
    </citation>
    <scope>NUCLEOTIDE SEQUENCE [LARGE SCALE GENOMIC DNA]</scope>
    <source>
        <strain evidence="7">DSM 45196</strain>
    </source>
</reference>
<dbReference type="GO" id="GO:0046872">
    <property type="term" value="F:metal ion binding"/>
    <property type="evidence" value="ECO:0007669"/>
    <property type="project" value="UniProtKB-KW"/>
</dbReference>
<protein>
    <submittedName>
        <fullName evidence="6">Zn-finger domain of CDGSH type-containing protein</fullName>
    </submittedName>
</protein>
<dbReference type="Pfam" id="PF09360">
    <property type="entry name" value="zf-CDGSH"/>
    <property type="match status" value="1"/>
</dbReference>
<evidence type="ECO:0000313" key="6">
    <source>
        <dbReference type="EMBL" id="SIS39938.1"/>
    </source>
</evidence>
<evidence type="ECO:0000256" key="4">
    <source>
        <dbReference type="ARBA" id="ARBA00023014"/>
    </source>
</evidence>
<keyword evidence="2" id="KW-0479">Metal-binding</keyword>
<keyword evidence="3" id="KW-0408">Iron</keyword>
<dbReference type="EMBL" id="FTOD01000001">
    <property type="protein sequence ID" value="SIS39938.1"/>
    <property type="molecule type" value="Genomic_DNA"/>
</dbReference>
<dbReference type="SMART" id="SM00704">
    <property type="entry name" value="ZnF_CDGSH"/>
    <property type="match status" value="1"/>
</dbReference>
<keyword evidence="1" id="KW-0001">2Fe-2S</keyword>